<evidence type="ECO:0000313" key="3">
    <source>
        <dbReference type="Proteomes" id="UP000752696"/>
    </source>
</evidence>
<evidence type="ECO:0000313" key="2">
    <source>
        <dbReference type="EMBL" id="CAD1475843.1"/>
    </source>
</evidence>
<accession>A0A6V7H772</accession>
<proteinExistence type="predicted"/>
<sequence>LEEQQFLLQLSMTIVINNMINDTTSIIILFLLELSLTCK</sequence>
<organism evidence="2 3">
    <name type="scientific">Heterotrigona itama</name>
    <dbReference type="NCBI Taxonomy" id="395501"/>
    <lineage>
        <taxon>Eukaryota</taxon>
        <taxon>Metazoa</taxon>
        <taxon>Ecdysozoa</taxon>
        <taxon>Arthropoda</taxon>
        <taxon>Hexapoda</taxon>
        <taxon>Insecta</taxon>
        <taxon>Pterygota</taxon>
        <taxon>Neoptera</taxon>
        <taxon>Endopterygota</taxon>
        <taxon>Hymenoptera</taxon>
        <taxon>Apocrita</taxon>
        <taxon>Aculeata</taxon>
        <taxon>Apoidea</taxon>
        <taxon>Anthophila</taxon>
        <taxon>Apidae</taxon>
        <taxon>Heterotrigona</taxon>
    </lineage>
</organism>
<keyword evidence="1" id="KW-0472">Membrane</keyword>
<keyword evidence="1" id="KW-0812">Transmembrane</keyword>
<dbReference type="AlphaFoldDB" id="A0A6V7H772"/>
<dbReference type="EMBL" id="CAJDYZ010008811">
    <property type="protein sequence ID" value="CAD1475843.1"/>
    <property type="molecule type" value="Genomic_DNA"/>
</dbReference>
<reference evidence="2" key="1">
    <citation type="submission" date="2020-07" db="EMBL/GenBank/DDBJ databases">
        <authorList>
            <person name="Nazaruddin N."/>
        </authorList>
    </citation>
    <scope>NUCLEOTIDE SEQUENCE</scope>
</reference>
<feature type="non-terminal residue" evidence="2">
    <location>
        <position position="39"/>
    </location>
</feature>
<keyword evidence="1" id="KW-1133">Transmembrane helix</keyword>
<evidence type="ECO:0000256" key="1">
    <source>
        <dbReference type="SAM" id="Phobius"/>
    </source>
</evidence>
<feature type="non-terminal residue" evidence="2">
    <location>
        <position position="1"/>
    </location>
</feature>
<protein>
    <submittedName>
        <fullName evidence="2">Uncharacterized protein</fullName>
    </submittedName>
</protein>
<comment type="caution">
    <text evidence="2">The sequence shown here is derived from an EMBL/GenBank/DDBJ whole genome shotgun (WGS) entry which is preliminary data.</text>
</comment>
<keyword evidence="3" id="KW-1185">Reference proteome</keyword>
<dbReference type="Proteomes" id="UP000752696">
    <property type="component" value="Unassembled WGS sequence"/>
</dbReference>
<name>A0A6V7H772_9HYME</name>
<gene>
    <name evidence="2" type="ORF">MHI_LOCUS597240</name>
</gene>
<feature type="transmembrane region" description="Helical" evidence="1">
    <location>
        <begin position="6"/>
        <end position="32"/>
    </location>
</feature>